<dbReference type="PANTHER" id="PTHR43082:SF3">
    <property type="entry name" value="FERREDOXIN-LIKE PROTEIN YDIT"/>
    <property type="match status" value="1"/>
</dbReference>
<feature type="domain" description="4Fe-4S ferredoxin-type" evidence="10">
    <location>
        <begin position="58"/>
        <end position="87"/>
    </location>
</feature>
<evidence type="ECO:0000259" key="10">
    <source>
        <dbReference type="PROSITE" id="PS51379"/>
    </source>
</evidence>
<dbReference type="PROSITE" id="PS00198">
    <property type="entry name" value="4FE4S_FER_1"/>
    <property type="match status" value="1"/>
</dbReference>
<evidence type="ECO:0000256" key="4">
    <source>
        <dbReference type="ARBA" id="ARBA00022448"/>
    </source>
</evidence>
<dbReference type="InterPro" id="IPR017896">
    <property type="entry name" value="4Fe4S_Fe-S-bd"/>
</dbReference>
<keyword evidence="5" id="KW-0479">Metal-binding</keyword>
<keyword evidence="12" id="KW-1185">Reference proteome</keyword>
<evidence type="ECO:0000313" key="12">
    <source>
        <dbReference type="Proteomes" id="UP000243739"/>
    </source>
</evidence>
<dbReference type="EMBL" id="MIJF01000026">
    <property type="protein sequence ID" value="OEF99273.1"/>
    <property type="molecule type" value="Genomic_DNA"/>
</dbReference>
<dbReference type="GO" id="GO:0005506">
    <property type="term" value="F:iron ion binding"/>
    <property type="evidence" value="ECO:0007669"/>
    <property type="project" value="InterPro"/>
</dbReference>
<evidence type="ECO:0000256" key="3">
    <source>
        <dbReference type="ARBA" id="ARBA00020378"/>
    </source>
</evidence>
<name>A0A1D2YUD1_9BACI</name>
<dbReference type="PIRSF" id="PIRSF036548">
    <property type="entry name" value="Fdx_FixX"/>
    <property type="match status" value="1"/>
</dbReference>
<comment type="caution">
    <text evidence="11">The sequence shown here is derived from an EMBL/GenBank/DDBJ whole genome shotgun (WGS) entry which is preliminary data.</text>
</comment>
<keyword evidence="6" id="KW-0249">Electron transport</keyword>
<dbReference type="PROSITE" id="PS51379">
    <property type="entry name" value="4FE4S_FER_2"/>
    <property type="match status" value="1"/>
</dbReference>
<evidence type="ECO:0000256" key="2">
    <source>
        <dbReference type="ARBA" id="ARBA00009192"/>
    </source>
</evidence>
<dbReference type="InterPro" id="IPR007859">
    <property type="entry name" value="ETF-QO/FixX_C"/>
</dbReference>
<accession>A0A1D2YUD1</accession>
<keyword evidence="9" id="KW-0535">Nitrogen fixation</keyword>
<dbReference type="InterPro" id="IPR012206">
    <property type="entry name" value="Fd_FixX"/>
</dbReference>
<sequence length="98" mass="11373">MSEPLKKVDIEELQYLTRFVSDKESHLVIKDHDICKTKCKEKYCTVFCPGEVYKWEGDRMFVGFEGCHECGSCRIGCPFNNIEWRYPKGGLGVVFRLA</sequence>
<dbReference type="GO" id="GO:0051536">
    <property type="term" value="F:iron-sulfur cluster binding"/>
    <property type="evidence" value="ECO:0007669"/>
    <property type="project" value="UniProtKB-KW"/>
</dbReference>
<dbReference type="STRING" id="337097.BHF71_09350"/>
<evidence type="ECO:0000256" key="5">
    <source>
        <dbReference type="ARBA" id="ARBA00022723"/>
    </source>
</evidence>
<reference evidence="11 12" key="1">
    <citation type="submission" date="2016-09" db="EMBL/GenBank/DDBJ databases">
        <title>Draft genome sequence for the type strain of Vulcanibacillus modesticaldus BR, a strictly anaerobic, moderately thermophilic, and nitrate-reducing bacterium from deep sea-hydrothermal vents of the Mid-Atlantic Ridge.</title>
        <authorList>
            <person name="Abin C.A."/>
            <person name="Hollibaugh J.T."/>
        </authorList>
    </citation>
    <scope>NUCLEOTIDE SEQUENCE [LARGE SCALE GENOMIC DNA]</scope>
    <source>
        <strain evidence="11 12">BR</strain>
    </source>
</reference>
<keyword evidence="4" id="KW-0813">Transport</keyword>
<protein>
    <recommendedName>
        <fullName evidence="3">Ferredoxin-like protein</fullName>
    </recommendedName>
</protein>
<proteinExistence type="predicted"/>
<keyword evidence="7" id="KW-0408">Iron</keyword>
<dbReference type="Proteomes" id="UP000243739">
    <property type="component" value="Unassembled WGS sequence"/>
</dbReference>
<dbReference type="OrthoDB" id="9800260at2"/>
<dbReference type="Gene3D" id="3.30.70.20">
    <property type="match status" value="1"/>
</dbReference>
<keyword evidence="8" id="KW-0411">Iron-sulfur</keyword>
<dbReference type="Pfam" id="PF05187">
    <property type="entry name" value="Fer4_ETF_QO"/>
    <property type="match status" value="1"/>
</dbReference>
<dbReference type="InterPro" id="IPR017900">
    <property type="entry name" value="4Fe4S_Fe_S_CS"/>
</dbReference>
<evidence type="ECO:0000256" key="8">
    <source>
        <dbReference type="ARBA" id="ARBA00023014"/>
    </source>
</evidence>
<gene>
    <name evidence="11" type="ORF">BHF71_09350</name>
</gene>
<evidence type="ECO:0000256" key="6">
    <source>
        <dbReference type="ARBA" id="ARBA00022982"/>
    </source>
</evidence>
<evidence type="ECO:0000313" key="11">
    <source>
        <dbReference type="EMBL" id="OEF99273.1"/>
    </source>
</evidence>
<evidence type="ECO:0000256" key="9">
    <source>
        <dbReference type="ARBA" id="ARBA00023231"/>
    </source>
</evidence>
<dbReference type="PANTHER" id="PTHR43082">
    <property type="entry name" value="FERREDOXIN-LIKE"/>
    <property type="match status" value="1"/>
</dbReference>
<comment type="similarity">
    <text evidence="2">To ferredoxins from P.putida and C.tartarivorum, ferredoxin I from A.vinelandii, ferredoxin II from D.desulfuricans.</text>
</comment>
<dbReference type="AlphaFoldDB" id="A0A1D2YUD1"/>
<dbReference type="RefSeq" id="WP_069656870.1">
    <property type="nucleotide sequence ID" value="NZ_MIJF01000026.1"/>
</dbReference>
<evidence type="ECO:0000256" key="7">
    <source>
        <dbReference type="ARBA" id="ARBA00023004"/>
    </source>
</evidence>
<organism evidence="11 12">
    <name type="scientific">Vulcanibacillus modesticaldus</name>
    <dbReference type="NCBI Taxonomy" id="337097"/>
    <lineage>
        <taxon>Bacteria</taxon>
        <taxon>Bacillati</taxon>
        <taxon>Bacillota</taxon>
        <taxon>Bacilli</taxon>
        <taxon>Bacillales</taxon>
        <taxon>Bacillaceae</taxon>
        <taxon>Vulcanibacillus</taxon>
    </lineage>
</organism>
<comment type="function">
    <text evidence="1">Could be a 3Fe-4S cluster-containing protein.</text>
</comment>
<evidence type="ECO:0000256" key="1">
    <source>
        <dbReference type="ARBA" id="ARBA00003208"/>
    </source>
</evidence>
<dbReference type="SUPFAM" id="SSF54862">
    <property type="entry name" value="4Fe-4S ferredoxins"/>
    <property type="match status" value="1"/>
</dbReference>